<proteinExistence type="predicted"/>
<name>A0ABU4HKD1_9ACTN</name>
<feature type="transmembrane region" description="Helical" evidence="7">
    <location>
        <begin position="440"/>
        <end position="459"/>
    </location>
</feature>
<feature type="transmembrane region" description="Helical" evidence="7">
    <location>
        <begin position="135"/>
        <end position="157"/>
    </location>
</feature>
<dbReference type="Gene3D" id="1.20.1250.20">
    <property type="entry name" value="MFS general substrate transporter like domains"/>
    <property type="match status" value="1"/>
</dbReference>
<feature type="transmembrane region" description="Helical" evidence="7">
    <location>
        <begin position="269"/>
        <end position="290"/>
    </location>
</feature>
<dbReference type="Proteomes" id="UP001284601">
    <property type="component" value="Unassembled WGS sequence"/>
</dbReference>
<keyword evidence="4 7" id="KW-0812">Transmembrane</keyword>
<dbReference type="PANTHER" id="PTHR42718">
    <property type="entry name" value="MAJOR FACILITATOR SUPERFAMILY MULTIDRUG TRANSPORTER MFSC"/>
    <property type="match status" value="1"/>
</dbReference>
<evidence type="ECO:0000313" key="10">
    <source>
        <dbReference type="Proteomes" id="UP001284601"/>
    </source>
</evidence>
<dbReference type="CDD" id="cd17321">
    <property type="entry name" value="MFS_MMR_MDR_like"/>
    <property type="match status" value="1"/>
</dbReference>
<evidence type="ECO:0000256" key="1">
    <source>
        <dbReference type="ARBA" id="ARBA00004651"/>
    </source>
</evidence>
<reference evidence="10" key="1">
    <citation type="submission" date="2023-07" db="EMBL/GenBank/DDBJ databases">
        <title>Conexibacter stalactiti sp. nov., isolated from stalactites in a lava cave and emended description of the genus Conexibacter.</title>
        <authorList>
            <person name="Lee S.D."/>
        </authorList>
    </citation>
    <scope>NUCLEOTIDE SEQUENCE [LARGE SCALE GENOMIC DNA]</scope>
    <source>
        <strain evidence="10">KCTC 39840</strain>
    </source>
</reference>
<evidence type="ECO:0000256" key="6">
    <source>
        <dbReference type="ARBA" id="ARBA00023136"/>
    </source>
</evidence>
<gene>
    <name evidence="9" type="ORF">R7226_05500</name>
</gene>
<dbReference type="InterPro" id="IPR004638">
    <property type="entry name" value="EmrB-like"/>
</dbReference>
<feature type="transmembrane region" description="Helical" evidence="7">
    <location>
        <begin position="163"/>
        <end position="186"/>
    </location>
</feature>
<dbReference type="PANTHER" id="PTHR42718:SF42">
    <property type="entry name" value="EXPORT PROTEIN"/>
    <property type="match status" value="1"/>
</dbReference>
<dbReference type="Pfam" id="PF07690">
    <property type="entry name" value="MFS_1"/>
    <property type="match status" value="1"/>
</dbReference>
<keyword evidence="10" id="KW-1185">Reference proteome</keyword>
<feature type="transmembrane region" description="Helical" evidence="7">
    <location>
        <begin position="334"/>
        <end position="355"/>
    </location>
</feature>
<sequence length="477" mass="48417">MKQDDPRRWWALAALALGVLTVALDSTIVNVALPTLARELDASTSELQWIANAFNLVFAAALMPAGMLGDRFGRKRLLLGALALFGLASLACALATTAGQLIAARALLGLGGAALMPLSMAVLPQLFSERERPKAISTWVAATAIALPLGPILGGVLLDSFAWGSIFLINVPVVLGALVAIVLFVPESHGDRGARIDVAGIVLSAAGLALLTYGAIEAGERGWGDGAVLAELLGGAALLALFAGWQRRLERQPGGHPLVDLALLRSPRYLWSTVLATLVSFALFGLLFVTPQYFAIVEDSDALGTGLRLLPVIGGLMVGSRLSGRLLRRVGAKLMIAAGFALMGGGFVAGATTSIESGYGFAAAWIAIVGLGLGCALPTAMDAALGELSSERAGAGSALIQAARQVGGTLGVALLGTVLASRYGGIGDGPAAFVEGMQTLLWISAGVAAAGLVLALAAMPRGAPSGEPAQSAHGAPA</sequence>
<evidence type="ECO:0000256" key="3">
    <source>
        <dbReference type="ARBA" id="ARBA00022475"/>
    </source>
</evidence>
<comment type="caution">
    <text evidence="9">The sequence shown here is derived from an EMBL/GenBank/DDBJ whole genome shotgun (WGS) entry which is preliminary data.</text>
</comment>
<feature type="transmembrane region" description="Helical" evidence="7">
    <location>
        <begin position="198"/>
        <end position="216"/>
    </location>
</feature>
<protein>
    <submittedName>
        <fullName evidence="9">MFS transporter</fullName>
    </submittedName>
</protein>
<feature type="transmembrane region" description="Helical" evidence="7">
    <location>
        <begin position="402"/>
        <end position="420"/>
    </location>
</feature>
<keyword evidence="5 7" id="KW-1133">Transmembrane helix</keyword>
<dbReference type="InterPro" id="IPR036259">
    <property type="entry name" value="MFS_trans_sf"/>
</dbReference>
<comment type="subcellular location">
    <subcellularLocation>
        <location evidence="1">Cell membrane</location>
        <topology evidence="1">Multi-pass membrane protein</topology>
    </subcellularLocation>
</comment>
<evidence type="ECO:0000313" key="9">
    <source>
        <dbReference type="EMBL" id="MDW5593778.1"/>
    </source>
</evidence>
<feature type="domain" description="Major facilitator superfamily (MFS) profile" evidence="8">
    <location>
        <begin position="11"/>
        <end position="463"/>
    </location>
</feature>
<dbReference type="SUPFAM" id="SSF103473">
    <property type="entry name" value="MFS general substrate transporter"/>
    <property type="match status" value="1"/>
</dbReference>
<dbReference type="RefSeq" id="WP_318596035.1">
    <property type="nucleotide sequence ID" value="NZ_JAWSTH010000008.1"/>
</dbReference>
<accession>A0ABU4HKD1</accession>
<feature type="transmembrane region" description="Helical" evidence="7">
    <location>
        <begin position="77"/>
        <end position="96"/>
    </location>
</feature>
<dbReference type="InterPro" id="IPR011701">
    <property type="entry name" value="MFS"/>
</dbReference>
<dbReference type="EMBL" id="JAWSTH010000008">
    <property type="protein sequence ID" value="MDW5593778.1"/>
    <property type="molecule type" value="Genomic_DNA"/>
</dbReference>
<evidence type="ECO:0000256" key="7">
    <source>
        <dbReference type="SAM" id="Phobius"/>
    </source>
</evidence>
<keyword evidence="6 7" id="KW-0472">Membrane</keyword>
<dbReference type="Gene3D" id="1.20.1720.10">
    <property type="entry name" value="Multidrug resistance protein D"/>
    <property type="match status" value="1"/>
</dbReference>
<organism evidence="9 10">
    <name type="scientific">Conexibacter stalactiti</name>
    <dbReference type="NCBI Taxonomy" id="1940611"/>
    <lineage>
        <taxon>Bacteria</taxon>
        <taxon>Bacillati</taxon>
        <taxon>Actinomycetota</taxon>
        <taxon>Thermoleophilia</taxon>
        <taxon>Solirubrobacterales</taxon>
        <taxon>Conexibacteraceae</taxon>
        <taxon>Conexibacter</taxon>
    </lineage>
</organism>
<feature type="transmembrane region" description="Helical" evidence="7">
    <location>
        <begin position="49"/>
        <end position="68"/>
    </location>
</feature>
<evidence type="ECO:0000256" key="4">
    <source>
        <dbReference type="ARBA" id="ARBA00022692"/>
    </source>
</evidence>
<evidence type="ECO:0000259" key="8">
    <source>
        <dbReference type="PROSITE" id="PS50850"/>
    </source>
</evidence>
<evidence type="ECO:0000256" key="5">
    <source>
        <dbReference type="ARBA" id="ARBA00022989"/>
    </source>
</evidence>
<feature type="transmembrane region" description="Helical" evidence="7">
    <location>
        <begin position="361"/>
        <end position="381"/>
    </location>
</feature>
<keyword evidence="2" id="KW-0813">Transport</keyword>
<keyword evidence="3" id="KW-1003">Cell membrane</keyword>
<dbReference type="NCBIfam" id="TIGR00711">
    <property type="entry name" value="efflux_EmrB"/>
    <property type="match status" value="1"/>
</dbReference>
<feature type="transmembrane region" description="Helical" evidence="7">
    <location>
        <begin position="102"/>
        <end position="123"/>
    </location>
</feature>
<dbReference type="InterPro" id="IPR020846">
    <property type="entry name" value="MFS_dom"/>
</dbReference>
<evidence type="ECO:0000256" key="2">
    <source>
        <dbReference type="ARBA" id="ARBA00022448"/>
    </source>
</evidence>
<dbReference type="PROSITE" id="PS50850">
    <property type="entry name" value="MFS"/>
    <property type="match status" value="1"/>
</dbReference>
<feature type="transmembrane region" description="Helical" evidence="7">
    <location>
        <begin position="228"/>
        <end position="245"/>
    </location>
</feature>